<feature type="region of interest" description="Disordered" evidence="13">
    <location>
        <begin position="700"/>
        <end position="724"/>
    </location>
</feature>
<dbReference type="InterPro" id="IPR007647">
    <property type="entry name" value="RNA_pol_Rpb2_5"/>
</dbReference>
<name>A0A0M0JVH5_9EUKA</name>
<dbReference type="InterPro" id="IPR015712">
    <property type="entry name" value="DNA-dir_RNA_pol_su2"/>
</dbReference>
<dbReference type="FunFam" id="2.40.270.10:FF:000011">
    <property type="entry name" value="DNA-directed RNA polymerase subunit beta"/>
    <property type="match status" value="1"/>
</dbReference>
<keyword evidence="5 12" id="KW-0548">Nucleotidyltransferase</keyword>
<evidence type="ECO:0000259" key="18">
    <source>
        <dbReference type="Pfam" id="PF04565"/>
    </source>
</evidence>
<dbReference type="Pfam" id="PF04566">
    <property type="entry name" value="RNA_pol_Rpb2_4"/>
    <property type="match status" value="1"/>
</dbReference>
<dbReference type="GO" id="GO:0000428">
    <property type="term" value="C:DNA-directed RNA polymerase complex"/>
    <property type="evidence" value="ECO:0007669"/>
    <property type="project" value="UniProtKB-KW"/>
</dbReference>
<dbReference type="OrthoDB" id="10248617at2759"/>
<dbReference type="PROSITE" id="PS01166">
    <property type="entry name" value="RNA_POL_BETA"/>
    <property type="match status" value="1"/>
</dbReference>
<feature type="domain" description="RNA polymerase Rpb2" evidence="16">
    <location>
        <begin position="29"/>
        <end position="209"/>
    </location>
</feature>
<keyword evidence="3 12" id="KW-0240">DNA-directed RNA polymerase</keyword>
<dbReference type="GO" id="GO:0046872">
    <property type="term" value="F:metal ion binding"/>
    <property type="evidence" value="ECO:0007669"/>
    <property type="project" value="UniProtKB-KW"/>
</dbReference>
<dbReference type="CDD" id="cd00653">
    <property type="entry name" value="RNA_pol_B_RPB2"/>
    <property type="match status" value="1"/>
</dbReference>
<dbReference type="Pfam" id="PF04563">
    <property type="entry name" value="RNA_pol_Rpb2_1"/>
    <property type="match status" value="1"/>
</dbReference>
<evidence type="ECO:0000259" key="15">
    <source>
        <dbReference type="Pfam" id="PF04560"/>
    </source>
</evidence>
<comment type="function">
    <text evidence="12">DNA-dependent RNA polymerase catalyzes the transcription of DNA into RNA using the four ribonucleoside triphosphates as substrates.</text>
</comment>
<evidence type="ECO:0000256" key="3">
    <source>
        <dbReference type="ARBA" id="ARBA00022478"/>
    </source>
</evidence>
<dbReference type="Gene3D" id="3.90.1070.20">
    <property type="match status" value="1"/>
</dbReference>
<evidence type="ECO:0000313" key="22">
    <source>
        <dbReference type="Proteomes" id="UP000037460"/>
    </source>
</evidence>
<feature type="compositionally biased region" description="Basic and acidic residues" evidence="13">
    <location>
        <begin position="700"/>
        <end position="712"/>
    </location>
</feature>
<evidence type="ECO:0000256" key="12">
    <source>
        <dbReference type="RuleBase" id="RU363031"/>
    </source>
</evidence>
<proteinExistence type="inferred from homology"/>
<keyword evidence="7" id="KW-0862">Zinc</keyword>
<dbReference type="FunFam" id="2.40.270.10:FF:000006">
    <property type="entry name" value="DNA-directed RNA polymerase subunit beta"/>
    <property type="match status" value="1"/>
</dbReference>
<dbReference type="InterPro" id="IPR007120">
    <property type="entry name" value="DNA-dir_RNAP_su2_dom"/>
</dbReference>
<dbReference type="GO" id="GO:0003677">
    <property type="term" value="F:DNA binding"/>
    <property type="evidence" value="ECO:0007669"/>
    <property type="project" value="InterPro"/>
</dbReference>
<protein>
    <recommendedName>
        <fullName evidence="12">DNA-directed RNA polymerase subunit beta</fullName>
        <ecNumber evidence="12">2.7.7.6</ecNumber>
    </recommendedName>
</protein>
<dbReference type="EMBL" id="JWZX01002180">
    <property type="protein sequence ID" value="KOO30681.1"/>
    <property type="molecule type" value="Genomic_DNA"/>
</dbReference>
<evidence type="ECO:0000256" key="11">
    <source>
        <dbReference type="RuleBase" id="RU000434"/>
    </source>
</evidence>
<evidence type="ECO:0000256" key="4">
    <source>
        <dbReference type="ARBA" id="ARBA00022679"/>
    </source>
</evidence>
<dbReference type="InterPro" id="IPR014724">
    <property type="entry name" value="RNA_pol_RPB2_OB-fold"/>
</dbReference>
<dbReference type="GO" id="GO:0006351">
    <property type="term" value="P:DNA-templated transcription"/>
    <property type="evidence" value="ECO:0007669"/>
    <property type="project" value="InterPro"/>
</dbReference>
<dbReference type="Pfam" id="PF04560">
    <property type="entry name" value="RNA_pol_Rpb2_7"/>
    <property type="match status" value="1"/>
</dbReference>
<feature type="domain" description="DNA-directed RNA polymerase subunit 2 hybrid-binding" evidence="14">
    <location>
        <begin position="522"/>
        <end position="909"/>
    </location>
</feature>
<keyword evidence="9" id="KW-0539">Nucleus</keyword>
<evidence type="ECO:0000256" key="1">
    <source>
        <dbReference type="ARBA" id="ARBA00004123"/>
    </source>
</evidence>
<dbReference type="GO" id="GO:0005634">
    <property type="term" value="C:nucleus"/>
    <property type="evidence" value="ECO:0007669"/>
    <property type="project" value="UniProtKB-SubCell"/>
</dbReference>
<dbReference type="InterPro" id="IPR037033">
    <property type="entry name" value="DNA-dir_RNAP_su2_hyb_sf"/>
</dbReference>
<dbReference type="Gene3D" id="3.90.1110.10">
    <property type="entry name" value="RNA polymerase Rpb2, domain 2"/>
    <property type="match status" value="1"/>
</dbReference>
<comment type="similarity">
    <text evidence="2 11">Belongs to the RNA polymerase beta chain family.</text>
</comment>
<dbReference type="Gene3D" id="2.40.270.10">
    <property type="entry name" value="DNA-directed RNA polymerase, subunit 2, domain 6"/>
    <property type="match status" value="1"/>
</dbReference>
<dbReference type="Pfam" id="PF00562">
    <property type="entry name" value="RNA_pol_Rpb2_6"/>
    <property type="match status" value="1"/>
</dbReference>
<dbReference type="EC" id="2.7.7.6" evidence="12"/>
<dbReference type="SUPFAM" id="SSF64484">
    <property type="entry name" value="beta and beta-prime subunits of DNA dependent RNA-polymerase"/>
    <property type="match status" value="1"/>
</dbReference>
<dbReference type="InterPro" id="IPR007121">
    <property type="entry name" value="RNA_pol_bsu_CS"/>
</dbReference>
<evidence type="ECO:0000256" key="5">
    <source>
        <dbReference type="ARBA" id="ARBA00022695"/>
    </source>
</evidence>
<evidence type="ECO:0000256" key="13">
    <source>
        <dbReference type="SAM" id="MobiDB-lite"/>
    </source>
</evidence>
<dbReference type="Proteomes" id="UP000037460">
    <property type="component" value="Unassembled WGS sequence"/>
</dbReference>
<evidence type="ECO:0000256" key="2">
    <source>
        <dbReference type="ARBA" id="ARBA00006835"/>
    </source>
</evidence>
<evidence type="ECO:0000313" key="21">
    <source>
        <dbReference type="EMBL" id="KOO30681.1"/>
    </source>
</evidence>
<evidence type="ECO:0000259" key="14">
    <source>
        <dbReference type="Pfam" id="PF00562"/>
    </source>
</evidence>
<dbReference type="Gene3D" id="2.40.50.150">
    <property type="match status" value="1"/>
</dbReference>
<dbReference type="FunFam" id="3.90.1110.10:FF:000006">
    <property type="entry name" value="DNA-directed RNA polymerase subunit beta"/>
    <property type="match status" value="1"/>
</dbReference>
<dbReference type="Pfam" id="PF04567">
    <property type="entry name" value="RNA_pol_Rpb2_5"/>
    <property type="match status" value="1"/>
</dbReference>
<dbReference type="InterPro" id="IPR007645">
    <property type="entry name" value="RNA_pol_Rpb2_3"/>
</dbReference>
<dbReference type="InterPro" id="IPR037034">
    <property type="entry name" value="RNA_pol_Rpb2_2_sf"/>
</dbReference>
<dbReference type="InterPro" id="IPR007642">
    <property type="entry name" value="RNA_pol_Rpb2_2"/>
</dbReference>
<evidence type="ECO:0000256" key="6">
    <source>
        <dbReference type="ARBA" id="ARBA00022723"/>
    </source>
</evidence>
<evidence type="ECO:0000256" key="8">
    <source>
        <dbReference type="ARBA" id="ARBA00023163"/>
    </source>
</evidence>
<feature type="domain" description="RNA polymerase Rpb2" evidence="20">
    <location>
        <begin position="471"/>
        <end position="515"/>
    </location>
</feature>
<comment type="catalytic activity">
    <reaction evidence="10 12">
        <text>RNA(n) + a ribonucleoside 5'-triphosphate = RNA(n+1) + diphosphate</text>
        <dbReference type="Rhea" id="RHEA:21248"/>
        <dbReference type="Rhea" id="RHEA-COMP:14527"/>
        <dbReference type="Rhea" id="RHEA-COMP:17342"/>
        <dbReference type="ChEBI" id="CHEBI:33019"/>
        <dbReference type="ChEBI" id="CHEBI:61557"/>
        <dbReference type="ChEBI" id="CHEBI:140395"/>
        <dbReference type="EC" id="2.7.7.6"/>
    </reaction>
</comment>
<evidence type="ECO:0000259" key="17">
    <source>
        <dbReference type="Pfam" id="PF04563"/>
    </source>
</evidence>
<keyword evidence="4 12" id="KW-0808">Transferase</keyword>
<keyword evidence="8 12" id="KW-0804">Transcription</keyword>
<evidence type="ECO:0000256" key="7">
    <source>
        <dbReference type="ARBA" id="ARBA00022833"/>
    </source>
</evidence>
<evidence type="ECO:0000259" key="19">
    <source>
        <dbReference type="Pfam" id="PF04566"/>
    </source>
</evidence>
<organism evidence="21 22">
    <name type="scientific">Chrysochromulina tobinii</name>
    <dbReference type="NCBI Taxonomy" id="1460289"/>
    <lineage>
        <taxon>Eukaryota</taxon>
        <taxon>Haptista</taxon>
        <taxon>Haptophyta</taxon>
        <taxon>Prymnesiophyceae</taxon>
        <taxon>Prymnesiales</taxon>
        <taxon>Chrysochromulinaceae</taxon>
        <taxon>Chrysochromulina</taxon>
    </lineage>
</organism>
<evidence type="ECO:0000259" key="20">
    <source>
        <dbReference type="Pfam" id="PF04567"/>
    </source>
</evidence>
<comment type="caution">
    <text evidence="21">The sequence shown here is derived from an EMBL/GenBank/DDBJ whole genome shotgun (WGS) entry which is preliminary data.</text>
</comment>
<feature type="domain" description="RNA polymerase Rpb2" evidence="18">
    <location>
        <begin position="286"/>
        <end position="350"/>
    </location>
</feature>
<dbReference type="FunFam" id="3.90.1100.10:FF:000021">
    <property type="entry name" value="DNA-directed RNA polymerase subunit beta"/>
    <property type="match status" value="1"/>
</dbReference>
<feature type="region of interest" description="Disordered" evidence="13">
    <location>
        <begin position="640"/>
        <end position="664"/>
    </location>
</feature>
<feature type="domain" description="RNA polymerase beta subunit protrusion" evidence="17">
    <location>
        <begin position="1"/>
        <end position="242"/>
    </location>
</feature>
<dbReference type="GO" id="GO:0032549">
    <property type="term" value="F:ribonucleoside binding"/>
    <property type="evidence" value="ECO:0007669"/>
    <property type="project" value="InterPro"/>
</dbReference>
<evidence type="ECO:0000259" key="16">
    <source>
        <dbReference type="Pfam" id="PF04561"/>
    </source>
</evidence>
<dbReference type="Gene3D" id="3.90.1800.10">
    <property type="entry name" value="RNA polymerase alpha subunit dimerisation domain"/>
    <property type="match status" value="1"/>
</dbReference>
<keyword evidence="6" id="KW-0479">Metal-binding</keyword>
<accession>A0A0M0JVH5</accession>
<comment type="subcellular location">
    <subcellularLocation>
        <location evidence="1">Nucleus</location>
    </subcellularLocation>
</comment>
<dbReference type="Pfam" id="PF04565">
    <property type="entry name" value="RNA_pol_Rpb2_3"/>
    <property type="match status" value="1"/>
</dbReference>
<sequence length="949" mass="106284">MGECPCDPGGYFIVKGQEKVVLIQEQLSKNRIIVDRDNKNQIHSAVTSSTHERKSKTHIDCKGGKFVLRHNTMSDDLPVVIAFKAMGVTSDQEILQLVGSEPKFAQAMATSLKECSMLGIFSEGQALDHIAKRIRTGGRGTWERTPRRSKRDEARELLAHVLLAHVPVVEYDFAPKVMYVAQMVRRMISAQFDEEFMDDMDYYGNKRLELAGQLLSLLFEDLFKKMCAELKRQASVELAKTSARAEAYDVTKSVREDIFTNGFNNAISTGNWSVKRFRMERSGVTQVLSRLSYISCLGMMTRIMSQFEKTRKVSGPRSLQPSQWGMLCPSDTPEGEACGLVKNLALSTHVTTDDDEEPIRRLCFSLGVEDVHLLCPDDLYEARNGAHLVLLNGLILGVHRQPHKLLATIRQLRRTGHVGEFVSVQLHPTHRSVNIASDSGRVCRPLLIVDNGTLLLKQCHLDELAAGKREWSAFIKEGIIEYLDVNEENSAEIAVSEADLRGERRTQYTHMEIDPLTILGVCAGLIPYPHHNQSPRNTYQCAMGKQAMGTIAHNQADRIDTILYLLIYPHKPLVKTRTLDLIKFANLPAGHNATVAVMSYSGYDIEDALIINKAALDRGFGRCMVLKKFTQTFKKFPNGSCEVARPPPKPSPAAAREGLRERSSQPNRFRLIDDDGLCMVGERIHQLDLLVNKHTPVNTRDDVPYSEHERLPDSALRPSPLTYKGPAGHMDTYVDRVMLSGNKNDRQLVKIRVRSTRRPELGDKFSSRHGQKGVIGRIVPQEDLPFTDMGVCPDIIMNPHGFPSRMTVGKMIELMAGKAGVLEGRMGDGTAFKGDSVAECSVALVKHGFNYLGKDIMFSGLTGEPLKSYVFVGPIYYQKLKHMVIDKMHARARGPRQVLTRQPTEGRSREGGLRLGEMERDCLIGYGASMLLNERLMTSSDCFQHIDVW</sequence>
<reference evidence="22" key="1">
    <citation type="journal article" date="2015" name="PLoS Genet.">
        <title>Genome Sequence and Transcriptome Analyses of Chrysochromulina tobin: Metabolic Tools for Enhanced Algal Fitness in the Prominent Order Prymnesiales (Haptophyceae).</title>
        <authorList>
            <person name="Hovde B.T."/>
            <person name="Deodato C.R."/>
            <person name="Hunsperger H.M."/>
            <person name="Ryken S.A."/>
            <person name="Yost W."/>
            <person name="Jha R.K."/>
            <person name="Patterson J."/>
            <person name="Monnat R.J. Jr."/>
            <person name="Barlow S.B."/>
            <person name="Starkenburg S.R."/>
            <person name="Cattolico R.A."/>
        </authorList>
    </citation>
    <scope>NUCLEOTIDE SEQUENCE</scope>
    <source>
        <strain evidence="22">CCMP291</strain>
    </source>
</reference>
<evidence type="ECO:0000256" key="9">
    <source>
        <dbReference type="ARBA" id="ARBA00023242"/>
    </source>
</evidence>
<keyword evidence="22" id="KW-1185">Reference proteome</keyword>
<feature type="domain" description="RNA polymerase Rpb2" evidence="19">
    <location>
        <begin position="389"/>
        <end position="450"/>
    </location>
</feature>
<dbReference type="AlphaFoldDB" id="A0A0M0JVH5"/>
<dbReference type="InterPro" id="IPR007646">
    <property type="entry name" value="RNA_pol_Rpb2_4"/>
</dbReference>
<evidence type="ECO:0000256" key="10">
    <source>
        <dbReference type="ARBA" id="ARBA00048552"/>
    </source>
</evidence>
<dbReference type="InterPro" id="IPR007641">
    <property type="entry name" value="RNA_pol_Rpb2_7"/>
</dbReference>
<dbReference type="InterPro" id="IPR007644">
    <property type="entry name" value="RNA_pol_bsu_protrusion"/>
</dbReference>
<feature type="domain" description="RNA polymerase Rpb2" evidence="15">
    <location>
        <begin position="911"/>
        <end position="944"/>
    </location>
</feature>
<gene>
    <name evidence="21" type="ORF">Ctob_004975</name>
</gene>
<dbReference type="Pfam" id="PF04561">
    <property type="entry name" value="RNA_pol_Rpb2_2"/>
    <property type="match status" value="1"/>
</dbReference>
<dbReference type="GO" id="GO:0003899">
    <property type="term" value="F:DNA-directed RNA polymerase activity"/>
    <property type="evidence" value="ECO:0007669"/>
    <property type="project" value="UniProtKB-EC"/>
</dbReference>
<dbReference type="PANTHER" id="PTHR20856">
    <property type="entry name" value="DNA-DIRECTED RNA POLYMERASE I SUBUNIT 2"/>
    <property type="match status" value="1"/>
</dbReference>